<dbReference type="SUPFAM" id="SSF109604">
    <property type="entry name" value="HD-domain/PDEase-like"/>
    <property type="match status" value="1"/>
</dbReference>
<evidence type="ECO:0000259" key="1">
    <source>
        <dbReference type="PROSITE" id="PS51832"/>
    </source>
</evidence>
<dbReference type="InterPro" id="IPR052020">
    <property type="entry name" value="Cyclic_di-GMP/3'3'-cGAMP_PDE"/>
</dbReference>
<dbReference type="RefSeq" id="WP_093371878.1">
    <property type="nucleotide sequence ID" value="NZ_FOQA01000005.1"/>
</dbReference>
<dbReference type="EMBL" id="FOQA01000005">
    <property type="protein sequence ID" value="SFH98628.1"/>
    <property type="molecule type" value="Genomic_DNA"/>
</dbReference>
<dbReference type="PANTHER" id="PTHR45228:SF1">
    <property type="entry name" value="CYCLIC DI-GMP PHOSPHODIESTERASE TM_0186"/>
    <property type="match status" value="1"/>
</dbReference>
<sequence length="312" mass="36124">MENNLDTYRFHQINREKNSLKIDYVQELVNAETEEYLVNYILNLLVVFCQRISFPLSKIDKKLSLAIEKSKKPVGDAGSIWDLLIEIMSIINREYEAIDGIKSKKYKCNSEKDSKMIYLYKEKSIQEENMISKKLTILESLRILLDELSPEVLHHSRRMRSMVTQIGKSFNLSGLSLKKLIFTAELHDLGKIGVEEAILRKSQSLTIGDWQRLKKHPVYGYYLAKRITMIPGVAEGVLLHHERWDGKGYPMGLKGDEIPFEARMITIIDAYDAMVYERGYKKILSPDQAKDELRRCAGTQFDPILIQKFLSI</sequence>
<dbReference type="PROSITE" id="PS51832">
    <property type="entry name" value="HD_GYP"/>
    <property type="match status" value="1"/>
</dbReference>
<dbReference type="Gene3D" id="1.10.3210.10">
    <property type="entry name" value="Hypothetical protein af1432"/>
    <property type="match status" value="1"/>
</dbReference>
<reference evidence="3" key="1">
    <citation type="submission" date="2016-10" db="EMBL/GenBank/DDBJ databases">
        <authorList>
            <person name="Varghese N."/>
            <person name="Submissions S."/>
        </authorList>
    </citation>
    <scope>NUCLEOTIDE SEQUENCE [LARGE SCALE GENOMIC DNA]</scope>
    <source>
        <strain evidence="3">Z-7934</strain>
    </source>
</reference>
<evidence type="ECO:0000313" key="2">
    <source>
        <dbReference type="EMBL" id="SFH98628.1"/>
    </source>
</evidence>
<proteinExistence type="predicted"/>
<evidence type="ECO:0000313" key="3">
    <source>
        <dbReference type="Proteomes" id="UP000199287"/>
    </source>
</evidence>
<keyword evidence="3" id="KW-1185">Reference proteome</keyword>
<dbReference type="InterPro" id="IPR003607">
    <property type="entry name" value="HD/PDEase_dom"/>
</dbReference>
<dbReference type="Pfam" id="PF13487">
    <property type="entry name" value="HD_5"/>
    <property type="match status" value="1"/>
</dbReference>
<feature type="domain" description="HD-GYP" evidence="1">
    <location>
        <begin position="130"/>
        <end position="312"/>
    </location>
</feature>
<gene>
    <name evidence="2" type="ORF">SAMN05192551_10515</name>
</gene>
<dbReference type="STRING" id="69895.SAMN05192551_10515"/>
<dbReference type="CDD" id="cd00077">
    <property type="entry name" value="HDc"/>
    <property type="match status" value="1"/>
</dbReference>
<dbReference type="OrthoDB" id="9804747at2"/>
<dbReference type="PANTHER" id="PTHR45228">
    <property type="entry name" value="CYCLIC DI-GMP PHOSPHODIESTERASE TM_0186-RELATED"/>
    <property type="match status" value="1"/>
</dbReference>
<dbReference type="InterPro" id="IPR037522">
    <property type="entry name" value="HD_GYP_dom"/>
</dbReference>
<dbReference type="SMART" id="SM00471">
    <property type="entry name" value="HDc"/>
    <property type="match status" value="1"/>
</dbReference>
<dbReference type="Proteomes" id="UP000199287">
    <property type="component" value="Unassembled WGS sequence"/>
</dbReference>
<name>A0A1I3EIB1_9FIRM</name>
<dbReference type="AlphaFoldDB" id="A0A1I3EIB1"/>
<accession>A0A1I3EIB1</accession>
<protein>
    <submittedName>
        <fullName evidence="2">HD domain-containing protein</fullName>
    </submittedName>
</protein>
<organism evidence="2 3">
    <name type="scientific">Tindallia magadiensis</name>
    <dbReference type="NCBI Taxonomy" id="69895"/>
    <lineage>
        <taxon>Bacteria</taxon>
        <taxon>Bacillati</taxon>
        <taxon>Bacillota</taxon>
        <taxon>Clostridia</taxon>
        <taxon>Peptostreptococcales</taxon>
        <taxon>Tindalliaceae</taxon>
        <taxon>Tindallia</taxon>
    </lineage>
</organism>